<protein>
    <submittedName>
        <fullName evidence="3">Uncharacterized protein LOC111595489</fullName>
    </submittedName>
</protein>
<reference evidence="3" key="1">
    <citation type="submission" date="2025-08" db="UniProtKB">
        <authorList>
            <consortium name="RefSeq"/>
        </authorList>
    </citation>
    <scope>IDENTIFICATION</scope>
    <source>
        <strain evidence="3">15085-1641.00</strain>
        <tissue evidence="3">Whole body</tissue>
    </source>
</reference>
<feature type="signal peptide" evidence="1">
    <location>
        <begin position="1"/>
        <end position="22"/>
    </location>
</feature>
<dbReference type="OrthoDB" id="7857847at2759"/>
<keyword evidence="1" id="KW-0732">Signal</keyword>
<evidence type="ECO:0000313" key="3">
    <source>
        <dbReference type="RefSeq" id="XP_023165029.1"/>
    </source>
</evidence>
<proteinExistence type="predicted"/>
<keyword evidence="2" id="KW-1185">Reference proteome</keyword>
<dbReference type="Pfam" id="PF06313">
    <property type="entry name" value="ACP53EA"/>
    <property type="match status" value="1"/>
</dbReference>
<evidence type="ECO:0000256" key="1">
    <source>
        <dbReference type="SAM" id="SignalP"/>
    </source>
</evidence>
<gene>
    <name evidence="3" type="primary">LOC111595489</name>
</gene>
<organism evidence="2 3">
    <name type="scientific">Drosophila hydei</name>
    <name type="common">Fruit fly</name>
    <dbReference type="NCBI Taxonomy" id="7224"/>
    <lineage>
        <taxon>Eukaryota</taxon>
        <taxon>Metazoa</taxon>
        <taxon>Ecdysozoa</taxon>
        <taxon>Arthropoda</taxon>
        <taxon>Hexapoda</taxon>
        <taxon>Insecta</taxon>
        <taxon>Pterygota</taxon>
        <taxon>Neoptera</taxon>
        <taxon>Endopterygota</taxon>
        <taxon>Diptera</taxon>
        <taxon>Brachycera</taxon>
        <taxon>Muscomorpha</taxon>
        <taxon>Ephydroidea</taxon>
        <taxon>Drosophilidae</taxon>
        <taxon>Drosophila</taxon>
    </lineage>
</organism>
<accession>A0A6J1LK47</accession>
<dbReference type="OMA" id="KESIQCI"/>
<dbReference type="RefSeq" id="XP_023165029.1">
    <property type="nucleotide sequence ID" value="XM_023309261.2"/>
</dbReference>
<dbReference type="InterPro" id="IPR009392">
    <property type="entry name" value="ACP53EA"/>
</dbReference>
<name>A0A6J1LK47_DROHY</name>
<dbReference type="GeneID" id="111595489"/>
<sequence length="119" mass="13076">MQITKAFLLLGSLLLLGPSVNGLSLNGLFYCAQVAVEGVTSLSTQAIPILKESIQCINFVPQKTKDLDAEYTVLIAYQFLQKFVGNKQCVEALIERVKGVIQPAFHNLFDKQCIPAFLS</sequence>
<feature type="chain" id="PRO_5026878283" evidence="1">
    <location>
        <begin position="23"/>
        <end position="119"/>
    </location>
</feature>
<dbReference type="Proteomes" id="UP000504633">
    <property type="component" value="Unplaced"/>
</dbReference>
<dbReference type="AlphaFoldDB" id="A0A6J1LK47"/>
<dbReference type="KEGG" id="dhe:111595489"/>
<evidence type="ECO:0000313" key="2">
    <source>
        <dbReference type="Proteomes" id="UP000504633"/>
    </source>
</evidence>